<evidence type="ECO:0000256" key="7">
    <source>
        <dbReference type="ARBA" id="ARBA00022490"/>
    </source>
</evidence>
<dbReference type="Pfam" id="PF21974">
    <property type="entry name" value="SPN1_m3Gcap_bd"/>
    <property type="match status" value="1"/>
</dbReference>
<comment type="subcellular location">
    <subcellularLocation>
        <location evidence="3">Cytoplasm</location>
    </subcellularLocation>
    <subcellularLocation>
        <location evidence="2">Nucleus</location>
    </subcellularLocation>
</comment>
<evidence type="ECO:0000313" key="12">
    <source>
        <dbReference type="EMBL" id="GIX62500.1"/>
    </source>
</evidence>
<keyword evidence="13" id="KW-1185">Reference proteome</keyword>
<dbReference type="GO" id="GO:0005634">
    <property type="term" value="C:nucleus"/>
    <property type="evidence" value="ECO:0007669"/>
    <property type="project" value="UniProtKB-SubCell"/>
</dbReference>
<gene>
    <name evidence="12" type="ORF">BcabD6B2_19350</name>
</gene>
<dbReference type="EMBL" id="BPLF01000002">
    <property type="protein sequence ID" value="GIX62500.1"/>
    <property type="molecule type" value="Genomic_DNA"/>
</dbReference>
<dbReference type="RefSeq" id="XP_067714569.1">
    <property type="nucleotide sequence ID" value="XM_067858468.1"/>
</dbReference>
<comment type="similarity">
    <text evidence="4">Belongs to the snurportin family.</text>
</comment>
<protein>
    <recommendedName>
        <fullName evidence="5">Snurportin-1</fullName>
    </recommendedName>
</protein>
<evidence type="ECO:0000259" key="11">
    <source>
        <dbReference type="Pfam" id="PF21974"/>
    </source>
</evidence>
<proteinExistence type="inferred from homology"/>
<evidence type="ECO:0000256" key="2">
    <source>
        <dbReference type="ARBA" id="ARBA00004123"/>
    </source>
</evidence>
<evidence type="ECO:0000313" key="13">
    <source>
        <dbReference type="Proteomes" id="UP001497744"/>
    </source>
</evidence>
<feature type="domain" description="Snurportin-1 m3G cap-binding" evidence="11">
    <location>
        <begin position="152"/>
        <end position="273"/>
    </location>
</feature>
<sequence length="385" mass="43009">MAEGDAPSSSLARLRERVEGTVKINLSKTSRSRRIASLQELRRSVAEAKRAEYFKRLNSAFCEERGAPGEAASLEAEQEEPRVCNEEEEESLEPDAPTNAVLGRFDALCPRKPPGRSRESFRDIAGVLVNHEFLVATHMGIREEAAALKRSLLFVRPDGRRVLVVVNNFWATAYCRLGTKRHSFRVPFTKGPTVLDCVVKDYGNMGDRGEEELQYFVLDVLLYNGCLLAPSDTECRTFFLKSRLEEAAAETCRPSFVMVEYQECTPEAMRDAYYRCVLCGGQSLLAGRATYRTKGTPSYLSTERRATWGATTPTGSAGGTRTRPCTSRSAATAWRRREWSTTTPIGSSGRWMTWWWGRFRTGSTPPGTGSRRKLWAVRRDGAAGS</sequence>
<evidence type="ECO:0000256" key="9">
    <source>
        <dbReference type="ARBA" id="ARBA00023242"/>
    </source>
</evidence>
<name>A0AAV4LRI6_BABCB</name>
<dbReference type="AlphaFoldDB" id="A0AAV4LRI6"/>
<evidence type="ECO:0000256" key="10">
    <source>
        <dbReference type="SAM" id="MobiDB-lite"/>
    </source>
</evidence>
<dbReference type="GeneID" id="94193981"/>
<comment type="caution">
    <text evidence="12">The sequence shown here is derived from an EMBL/GenBank/DDBJ whole genome shotgun (WGS) entry which is preliminary data.</text>
</comment>
<dbReference type="Proteomes" id="UP001497744">
    <property type="component" value="Unassembled WGS sequence"/>
</dbReference>
<dbReference type="PANTHER" id="PTHR13403">
    <property type="entry name" value="SNURPORTIN1 RNUT1 PROTEIN RNA, U TRANSPORTER 1"/>
    <property type="match status" value="1"/>
</dbReference>
<evidence type="ECO:0000256" key="1">
    <source>
        <dbReference type="ARBA" id="ARBA00003975"/>
    </source>
</evidence>
<evidence type="ECO:0000256" key="8">
    <source>
        <dbReference type="ARBA" id="ARBA00022884"/>
    </source>
</evidence>
<comment type="function">
    <text evidence="1">Functions as an U snRNP-specific nuclear import adapter. Involved in the trimethylguanosine (m3G)-cap-dependent nuclear import of U snRNPs. Binds specifically to the terminal m3G-cap U snRNAs.</text>
</comment>
<organism evidence="12 13">
    <name type="scientific">Babesia caballi</name>
    <dbReference type="NCBI Taxonomy" id="5871"/>
    <lineage>
        <taxon>Eukaryota</taxon>
        <taxon>Sar</taxon>
        <taxon>Alveolata</taxon>
        <taxon>Apicomplexa</taxon>
        <taxon>Aconoidasida</taxon>
        <taxon>Piroplasmida</taxon>
        <taxon>Babesiidae</taxon>
        <taxon>Babesia</taxon>
    </lineage>
</organism>
<dbReference type="GO" id="GO:0005737">
    <property type="term" value="C:cytoplasm"/>
    <property type="evidence" value="ECO:0007669"/>
    <property type="project" value="UniProtKB-SubCell"/>
</dbReference>
<reference evidence="12 13" key="1">
    <citation type="submission" date="2021-06" db="EMBL/GenBank/DDBJ databases">
        <title>Genome sequence of Babesia caballi.</title>
        <authorList>
            <person name="Yamagishi J."/>
            <person name="Kidaka T."/>
            <person name="Ochi A."/>
        </authorList>
    </citation>
    <scope>NUCLEOTIDE SEQUENCE [LARGE SCALE GENOMIC DNA]</scope>
    <source>
        <strain evidence="12">USDA-D6B2</strain>
    </source>
</reference>
<dbReference type="PANTHER" id="PTHR13403:SF6">
    <property type="entry name" value="SNURPORTIN-1"/>
    <property type="match status" value="1"/>
</dbReference>
<keyword evidence="9" id="KW-0539">Nucleus</keyword>
<dbReference type="Gene3D" id="3.30.470.30">
    <property type="entry name" value="DNA ligase/mRNA capping enzyme"/>
    <property type="match status" value="1"/>
</dbReference>
<dbReference type="InterPro" id="IPR047857">
    <property type="entry name" value="Snurportin1_C"/>
</dbReference>
<evidence type="ECO:0000256" key="4">
    <source>
        <dbReference type="ARBA" id="ARBA00007540"/>
    </source>
</evidence>
<dbReference type="GO" id="GO:0003723">
    <property type="term" value="F:RNA binding"/>
    <property type="evidence" value="ECO:0007669"/>
    <property type="project" value="UniProtKB-KW"/>
</dbReference>
<dbReference type="GO" id="GO:0061015">
    <property type="term" value="P:snRNA import into nucleus"/>
    <property type="evidence" value="ECO:0007669"/>
    <property type="project" value="InterPro"/>
</dbReference>
<evidence type="ECO:0000256" key="5">
    <source>
        <dbReference type="ARBA" id="ARBA00016034"/>
    </source>
</evidence>
<keyword evidence="7" id="KW-0963">Cytoplasm</keyword>
<keyword evidence="8" id="KW-0694">RNA-binding</keyword>
<dbReference type="InterPro" id="IPR017336">
    <property type="entry name" value="Snurportin-1"/>
</dbReference>
<accession>A0AAV4LRI6</accession>
<evidence type="ECO:0000256" key="3">
    <source>
        <dbReference type="ARBA" id="ARBA00004496"/>
    </source>
</evidence>
<evidence type="ECO:0000256" key="6">
    <source>
        <dbReference type="ARBA" id="ARBA00022448"/>
    </source>
</evidence>
<dbReference type="SUPFAM" id="SSF56091">
    <property type="entry name" value="DNA ligase/mRNA capping enzyme, catalytic domain"/>
    <property type="match status" value="1"/>
</dbReference>
<keyword evidence="6" id="KW-0813">Transport</keyword>
<feature type="region of interest" description="Disordered" evidence="10">
    <location>
        <begin position="68"/>
        <end position="95"/>
    </location>
</feature>